<dbReference type="InterPro" id="IPR014710">
    <property type="entry name" value="RmlC-like_jellyroll"/>
</dbReference>
<gene>
    <name evidence="1" type="ORF">S01H4_28457</name>
</gene>
<sequence length="65" mass="7189">MLVRSYTDVAAIPIREGMKKRVVIGPKEGAPNFVMRVFDQADGASSDYHSHDWEHEVFVLAGEGA</sequence>
<proteinExistence type="predicted"/>
<protein>
    <recommendedName>
        <fullName evidence="2">Cupin 2 conserved barrel domain-containing protein</fullName>
    </recommendedName>
</protein>
<accession>X1BN88</accession>
<evidence type="ECO:0000313" key="1">
    <source>
        <dbReference type="EMBL" id="GAG85513.1"/>
    </source>
</evidence>
<organism evidence="1">
    <name type="scientific">marine sediment metagenome</name>
    <dbReference type="NCBI Taxonomy" id="412755"/>
    <lineage>
        <taxon>unclassified sequences</taxon>
        <taxon>metagenomes</taxon>
        <taxon>ecological metagenomes</taxon>
    </lineage>
</organism>
<reference evidence="1" key="1">
    <citation type="journal article" date="2014" name="Front. Microbiol.">
        <title>High frequency of phylogenetically diverse reductive dehalogenase-homologous genes in deep subseafloor sedimentary metagenomes.</title>
        <authorList>
            <person name="Kawai M."/>
            <person name="Futagami T."/>
            <person name="Toyoda A."/>
            <person name="Takaki Y."/>
            <person name="Nishi S."/>
            <person name="Hori S."/>
            <person name="Arai W."/>
            <person name="Tsubouchi T."/>
            <person name="Morono Y."/>
            <person name="Uchiyama I."/>
            <person name="Ito T."/>
            <person name="Fujiyama A."/>
            <person name="Inagaki F."/>
            <person name="Takami H."/>
        </authorList>
    </citation>
    <scope>NUCLEOTIDE SEQUENCE</scope>
    <source>
        <strain evidence="1">Expedition CK06-06</strain>
    </source>
</reference>
<evidence type="ECO:0008006" key="2">
    <source>
        <dbReference type="Google" id="ProtNLM"/>
    </source>
</evidence>
<dbReference type="EMBL" id="BART01014156">
    <property type="protein sequence ID" value="GAG85513.1"/>
    <property type="molecule type" value="Genomic_DNA"/>
</dbReference>
<feature type="non-terminal residue" evidence="1">
    <location>
        <position position="65"/>
    </location>
</feature>
<dbReference type="Gene3D" id="2.60.120.10">
    <property type="entry name" value="Jelly Rolls"/>
    <property type="match status" value="1"/>
</dbReference>
<dbReference type="AlphaFoldDB" id="X1BN88"/>
<name>X1BN88_9ZZZZ</name>
<dbReference type="InterPro" id="IPR011051">
    <property type="entry name" value="RmlC_Cupin_sf"/>
</dbReference>
<comment type="caution">
    <text evidence="1">The sequence shown here is derived from an EMBL/GenBank/DDBJ whole genome shotgun (WGS) entry which is preliminary data.</text>
</comment>
<dbReference type="SUPFAM" id="SSF51182">
    <property type="entry name" value="RmlC-like cupins"/>
    <property type="match status" value="1"/>
</dbReference>